<sequence>MQIELYHGAAIEPHIPGLARLRISVFREFPYLYDGTLAYEAQYLATYTRSANSLCVIVRSGQMIVGAATALPLADETDNVKMPFLAAGYDVNKVFYFGESLLLPAFRGLGFGKRFFAEREGHARRLGHFDWCGFCAIQRPADHPRQPPGYYPLHGLWRAQGFEPHPELRAEFNWQDLDERAPSVKPMVFWLKRL</sequence>
<keyword evidence="2" id="KW-1185">Reference proteome</keyword>
<dbReference type="Proteomes" id="UP000805841">
    <property type="component" value="Unassembled WGS sequence"/>
</dbReference>
<evidence type="ECO:0000313" key="1">
    <source>
        <dbReference type="EMBL" id="MBD1600031.1"/>
    </source>
</evidence>
<dbReference type="EMBL" id="JAAOCA010000018">
    <property type="protein sequence ID" value="MBD1600031.1"/>
    <property type="molecule type" value="Genomic_DNA"/>
</dbReference>
<dbReference type="Gene3D" id="3.40.630.30">
    <property type="match status" value="1"/>
</dbReference>
<dbReference type="InterPro" id="IPR016181">
    <property type="entry name" value="Acyl_CoA_acyltransferase"/>
</dbReference>
<reference evidence="1 2" key="1">
    <citation type="journal article" date="2020" name="Insects">
        <title>Bacteria Belonging to Pseudomonas typographi sp. nov. from the Bark Beetle Ips typographus Have Genomic Potential to Aid in the Host Ecology.</title>
        <authorList>
            <person name="Peral-Aranega E."/>
            <person name="Saati-Santamaria Z."/>
            <person name="Kolarik M."/>
            <person name="Rivas R."/>
            <person name="Garcia-Fraile P."/>
        </authorList>
    </citation>
    <scope>NUCLEOTIDE SEQUENCE [LARGE SCALE GENOMIC DNA]</scope>
    <source>
        <strain evidence="1 2">CA3A</strain>
    </source>
</reference>
<organism evidence="1 2">
    <name type="scientific">Pseudomonas typographi</name>
    <dbReference type="NCBI Taxonomy" id="2715964"/>
    <lineage>
        <taxon>Bacteria</taxon>
        <taxon>Pseudomonadati</taxon>
        <taxon>Pseudomonadota</taxon>
        <taxon>Gammaproteobacteria</taxon>
        <taxon>Pseudomonadales</taxon>
        <taxon>Pseudomonadaceae</taxon>
        <taxon>Pseudomonas</taxon>
    </lineage>
</organism>
<name>A0ABR7Z3G8_9PSED</name>
<accession>A0ABR7Z3G8</accession>
<comment type="caution">
    <text evidence="1">The sequence shown here is derived from an EMBL/GenBank/DDBJ whole genome shotgun (WGS) entry which is preliminary data.</text>
</comment>
<dbReference type="RefSeq" id="WP_190422002.1">
    <property type="nucleotide sequence ID" value="NZ_JAAOCA010000018.1"/>
</dbReference>
<gene>
    <name evidence="1" type="ORF">HAQ05_15150</name>
</gene>
<dbReference type="SUPFAM" id="SSF55729">
    <property type="entry name" value="Acyl-CoA N-acyltransferases (Nat)"/>
    <property type="match status" value="1"/>
</dbReference>
<protein>
    <submittedName>
        <fullName evidence="1">GNAT family N-acetyltransferase</fullName>
    </submittedName>
</protein>
<evidence type="ECO:0000313" key="2">
    <source>
        <dbReference type="Proteomes" id="UP000805841"/>
    </source>
</evidence>
<proteinExistence type="predicted"/>